<dbReference type="AlphaFoldDB" id="A0A285CHE5"/>
<dbReference type="PANTHER" id="PTHR43617">
    <property type="entry name" value="L-AMINO ACID N-ACETYLTRANSFERASE"/>
    <property type="match status" value="1"/>
</dbReference>
<dbReference type="InterPro" id="IPR050276">
    <property type="entry name" value="MshD_Acetyltransferase"/>
</dbReference>
<organism evidence="2 3">
    <name type="scientific">Bacillus oleivorans</name>
    <dbReference type="NCBI Taxonomy" id="1448271"/>
    <lineage>
        <taxon>Bacteria</taxon>
        <taxon>Bacillati</taxon>
        <taxon>Bacillota</taxon>
        <taxon>Bacilli</taxon>
        <taxon>Bacillales</taxon>
        <taxon>Bacillaceae</taxon>
        <taxon>Bacillus</taxon>
    </lineage>
</organism>
<dbReference type="OrthoDB" id="360261at2"/>
<dbReference type="SUPFAM" id="SSF55729">
    <property type="entry name" value="Acyl-CoA N-acyltransferases (Nat)"/>
    <property type="match status" value="1"/>
</dbReference>
<dbReference type="CDD" id="cd04301">
    <property type="entry name" value="NAT_SF"/>
    <property type="match status" value="1"/>
</dbReference>
<keyword evidence="2" id="KW-0808">Transferase</keyword>
<dbReference type="RefSeq" id="WP_097156845.1">
    <property type="nucleotide sequence ID" value="NZ_JBEPMQ010000003.1"/>
</dbReference>
<dbReference type="Proteomes" id="UP000219546">
    <property type="component" value="Unassembled WGS sequence"/>
</dbReference>
<dbReference type="Gene3D" id="3.40.630.30">
    <property type="match status" value="1"/>
</dbReference>
<name>A0A285CHE5_9BACI</name>
<dbReference type="Pfam" id="PF00583">
    <property type="entry name" value="Acetyltransf_1"/>
    <property type="match status" value="1"/>
</dbReference>
<protein>
    <submittedName>
        <fullName evidence="2">Acetyltransferase (GNAT) family protein</fullName>
    </submittedName>
</protein>
<evidence type="ECO:0000313" key="2">
    <source>
        <dbReference type="EMBL" id="SNX67014.1"/>
    </source>
</evidence>
<dbReference type="GO" id="GO:0016747">
    <property type="term" value="F:acyltransferase activity, transferring groups other than amino-acyl groups"/>
    <property type="evidence" value="ECO:0007669"/>
    <property type="project" value="InterPro"/>
</dbReference>
<dbReference type="InterPro" id="IPR016181">
    <property type="entry name" value="Acyl_CoA_acyltransferase"/>
</dbReference>
<dbReference type="PROSITE" id="PS51186">
    <property type="entry name" value="GNAT"/>
    <property type="match status" value="1"/>
</dbReference>
<accession>A0A285CHE5</accession>
<evidence type="ECO:0000313" key="3">
    <source>
        <dbReference type="Proteomes" id="UP000219546"/>
    </source>
</evidence>
<gene>
    <name evidence="2" type="ORF">SAMN05877753_101328</name>
</gene>
<dbReference type="InterPro" id="IPR000182">
    <property type="entry name" value="GNAT_dom"/>
</dbReference>
<dbReference type="EMBL" id="OAOP01000001">
    <property type="protein sequence ID" value="SNX67014.1"/>
    <property type="molecule type" value="Genomic_DNA"/>
</dbReference>
<feature type="domain" description="N-acetyltransferase" evidence="1">
    <location>
        <begin position="27"/>
        <end position="162"/>
    </location>
</feature>
<keyword evidence="3" id="KW-1185">Reference proteome</keyword>
<reference evidence="2 3" key="1">
    <citation type="submission" date="2017-08" db="EMBL/GenBank/DDBJ databases">
        <authorList>
            <person name="de Groot N.N."/>
        </authorList>
    </citation>
    <scope>NUCLEOTIDE SEQUENCE [LARGE SCALE GENOMIC DNA]</scope>
    <source>
        <strain evidence="2 3">JC228</strain>
    </source>
</reference>
<sequence length="162" mass="19227">MKVEARPYIGSLDESFLFDNYLSFRWDEVSAFSWSLEEKTTFLQMQFHLKQRSYQQQFPNLETFILTVDSEKVGHYMVAKTSSEIRLVDLFIIPAYRSKGIGSFVMKKLMKKAKENSQTMTLSVFYQNNQARKLYEKLGFVLEKEEVPYIKMRWNPFIGSIR</sequence>
<proteinExistence type="predicted"/>
<evidence type="ECO:0000259" key="1">
    <source>
        <dbReference type="PROSITE" id="PS51186"/>
    </source>
</evidence>